<evidence type="ECO:0000256" key="6">
    <source>
        <dbReference type="PROSITE-ProRule" id="PRU00169"/>
    </source>
</evidence>
<evidence type="ECO:0000256" key="5">
    <source>
        <dbReference type="ARBA" id="ARBA00023163"/>
    </source>
</evidence>
<evidence type="ECO:0000256" key="4">
    <source>
        <dbReference type="ARBA" id="ARBA00023125"/>
    </source>
</evidence>
<dbReference type="InterPro" id="IPR039420">
    <property type="entry name" value="WalR-like"/>
</dbReference>
<dbReference type="Pfam" id="PF00072">
    <property type="entry name" value="Response_reg"/>
    <property type="match status" value="1"/>
</dbReference>
<evidence type="ECO:0000313" key="9">
    <source>
        <dbReference type="Proteomes" id="UP000729701"/>
    </source>
</evidence>
<evidence type="ECO:0000256" key="3">
    <source>
        <dbReference type="ARBA" id="ARBA00023015"/>
    </source>
</evidence>
<comment type="caution">
    <text evidence="8">The sequence shown here is derived from an EMBL/GenBank/DDBJ whole genome shotgun (WGS) entry which is preliminary data.</text>
</comment>
<dbReference type="Proteomes" id="UP000729701">
    <property type="component" value="Unassembled WGS sequence"/>
</dbReference>
<evidence type="ECO:0000256" key="1">
    <source>
        <dbReference type="ARBA" id="ARBA00022553"/>
    </source>
</evidence>
<reference evidence="8" key="2">
    <citation type="journal article" date="2022" name="Microbiol. Resour. Announc.">
        <title>Metagenome Sequencing to Explore Phylogenomics of Terrestrial Cyanobacteria.</title>
        <authorList>
            <person name="Ward R.D."/>
            <person name="Stajich J.E."/>
            <person name="Johansen J.R."/>
            <person name="Huntemann M."/>
            <person name="Clum A."/>
            <person name="Foster B."/>
            <person name="Foster B."/>
            <person name="Roux S."/>
            <person name="Palaniappan K."/>
            <person name="Varghese N."/>
            <person name="Mukherjee S."/>
            <person name="Reddy T.B.K."/>
            <person name="Daum C."/>
            <person name="Copeland A."/>
            <person name="Chen I.A."/>
            <person name="Ivanova N.N."/>
            <person name="Kyrpides N.C."/>
            <person name="Shapiro N."/>
            <person name="Eloe-Fadrosh E.A."/>
            <person name="Pietrasiak N."/>
        </authorList>
    </citation>
    <scope>NUCLEOTIDE SEQUENCE</scope>
    <source>
        <strain evidence="8">GSE-NOS-MK-12-04C</strain>
    </source>
</reference>
<feature type="domain" description="Response regulatory" evidence="7">
    <location>
        <begin position="3"/>
        <end position="117"/>
    </location>
</feature>
<dbReference type="PROSITE" id="PS50110">
    <property type="entry name" value="RESPONSE_REGULATORY"/>
    <property type="match status" value="1"/>
</dbReference>
<proteinExistence type="predicted"/>
<dbReference type="GO" id="GO:0006355">
    <property type="term" value="P:regulation of DNA-templated transcription"/>
    <property type="evidence" value="ECO:0007669"/>
    <property type="project" value="TreeGrafter"/>
</dbReference>
<keyword evidence="4" id="KW-0238">DNA-binding</keyword>
<keyword evidence="5" id="KW-0804">Transcription</keyword>
<accession>A0A951QM61</accession>
<dbReference type="GO" id="GO:0000156">
    <property type="term" value="F:phosphorelay response regulator activity"/>
    <property type="evidence" value="ECO:0007669"/>
    <property type="project" value="TreeGrafter"/>
</dbReference>
<evidence type="ECO:0000259" key="7">
    <source>
        <dbReference type="PROSITE" id="PS50110"/>
    </source>
</evidence>
<dbReference type="SUPFAM" id="SSF52172">
    <property type="entry name" value="CheY-like"/>
    <property type="match status" value="1"/>
</dbReference>
<dbReference type="GO" id="GO:0032993">
    <property type="term" value="C:protein-DNA complex"/>
    <property type="evidence" value="ECO:0007669"/>
    <property type="project" value="TreeGrafter"/>
</dbReference>
<reference evidence="8" key="1">
    <citation type="submission" date="2021-05" db="EMBL/GenBank/DDBJ databases">
        <authorList>
            <person name="Pietrasiak N."/>
            <person name="Ward R."/>
            <person name="Stajich J.E."/>
            <person name="Kurbessoian T."/>
        </authorList>
    </citation>
    <scope>NUCLEOTIDE SEQUENCE</scope>
    <source>
        <strain evidence="8">GSE-NOS-MK-12-04C</strain>
    </source>
</reference>
<name>A0A951QM61_9CYAN</name>
<sequence>MNRILIAEDEKRLAAFIEKGLRKHGFTTDVAADGQQALQKAVNEEFQLVLLDLGLPITDGWTVLKELRAQGEKFPIIIVTALNDDGNQTAALNLGANDFVTKPFKFSDLIAKVKYHLNQN</sequence>
<dbReference type="InterPro" id="IPR011006">
    <property type="entry name" value="CheY-like_superfamily"/>
</dbReference>
<gene>
    <name evidence="8" type="ORF">KME60_08765</name>
</gene>
<organism evidence="8 9">
    <name type="scientific">Cyanomargarita calcarea GSE-NOS-MK-12-04C</name>
    <dbReference type="NCBI Taxonomy" id="2839659"/>
    <lineage>
        <taxon>Bacteria</taxon>
        <taxon>Bacillati</taxon>
        <taxon>Cyanobacteriota</taxon>
        <taxon>Cyanophyceae</taxon>
        <taxon>Nostocales</taxon>
        <taxon>Cyanomargaritaceae</taxon>
        <taxon>Cyanomargarita</taxon>
    </lineage>
</organism>
<dbReference type="InterPro" id="IPR001789">
    <property type="entry name" value="Sig_transdc_resp-reg_receiver"/>
</dbReference>
<protein>
    <submittedName>
        <fullName evidence="8">Response regulator transcription factor</fullName>
    </submittedName>
</protein>
<feature type="modified residue" description="4-aspartylphosphate" evidence="6">
    <location>
        <position position="52"/>
    </location>
</feature>
<keyword evidence="1 6" id="KW-0597">Phosphoprotein</keyword>
<dbReference type="CDD" id="cd17574">
    <property type="entry name" value="REC_OmpR"/>
    <property type="match status" value="1"/>
</dbReference>
<evidence type="ECO:0000256" key="2">
    <source>
        <dbReference type="ARBA" id="ARBA00023012"/>
    </source>
</evidence>
<keyword evidence="2" id="KW-0902">Two-component regulatory system</keyword>
<keyword evidence="3" id="KW-0805">Transcription regulation</keyword>
<evidence type="ECO:0000313" key="8">
    <source>
        <dbReference type="EMBL" id="MBW4667507.1"/>
    </source>
</evidence>
<dbReference type="EMBL" id="JAHHGZ010000007">
    <property type="protein sequence ID" value="MBW4667507.1"/>
    <property type="molecule type" value="Genomic_DNA"/>
</dbReference>
<dbReference type="Gene3D" id="3.40.50.2300">
    <property type="match status" value="1"/>
</dbReference>
<dbReference type="GO" id="GO:0000976">
    <property type="term" value="F:transcription cis-regulatory region binding"/>
    <property type="evidence" value="ECO:0007669"/>
    <property type="project" value="TreeGrafter"/>
</dbReference>
<dbReference type="PANTHER" id="PTHR48111:SF38">
    <property type="entry name" value="TWO-COMPONENT RESPONSE REGULATOR"/>
    <property type="match status" value="1"/>
</dbReference>
<dbReference type="GO" id="GO:0005829">
    <property type="term" value="C:cytosol"/>
    <property type="evidence" value="ECO:0007669"/>
    <property type="project" value="TreeGrafter"/>
</dbReference>
<dbReference type="SMART" id="SM00448">
    <property type="entry name" value="REC"/>
    <property type="match status" value="1"/>
</dbReference>
<dbReference type="PANTHER" id="PTHR48111">
    <property type="entry name" value="REGULATOR OF RPOS"/>
    <property type="match status" value="1"/>
</dbReference>
<dbReference type="AlphaFoldDB" id="A0A951QM61"/>
<dbReference type="FunFam" id="3.40.50.2300:FF:000001">
    <property type="entry name" value="DNA-binding response regulator PhoB"/>
    <property type="match status" value="1"/>
</dbReference>